<gene>
    <name evidence="1" type="ORF">BDY17DRAFT_159788</name>
</gene>
<keyword evidence="2" id="KW-1185">Reference proteome</keyword>
<proteinExistence type="predicted"/>
<evidence type="ECO:0000313" key="2">
    <source>
        <dbReference type="Proteomes" id="UP000799767"/>
    </source>
</evidence>
<dbReference type="RefSeq" id="XP_033588995.1">
    <property type="nucleotide sequence ID" value="XM_033729702.1"/>
</dbReference>
<organism evidence="1 2">
    <name type="scientific">Neohortaea acidophila</name>
    <dbReference type="NCBI Taxonomy" id="245834"/>
    <lineage>
        <taxon>Eukaryota</taxon>
        <taxon>Fungi</taxon>
        <taxon>Dikarya</taxon>
        <taxon>Ascomycota</taxon>
        <taxon>Pezizomycotina</taxon>
        <taxon>Dothideomycetes</taxon>
        <taxon>Dothideomycetidae</taxon>
        <taxon>Mycosphaerellales</taxon>
        <taxon>Teratosphaeriaceae</taxon>
        <taxon>Neohortaea</taxon>
    </lineage>
</organism>
<dbReference type="Proteomes" id="UP000799767">
    <property type="component" value="Unassembled WGS sequence"/>
</dbReference>
<sequence length="104" mass="11546">MQDTAGVMRMEGAIELRLRHSHTDTTMLAGSFEAYEDVLQILDNHQFAPSAMSNGTRRRVSMKRMDVGSHQCCSKLHAARAQIDLQERSWESGGGDQSILLGVL</sequence>
<name>A0A6A6PR84_9PEZI</name>
<protein>
    <submittedName>
        <fullName evidence="1">Uncharacterized protein</fullName>
    </submittedName>
</protein>
<accession>A0A6A6PR84</accession>
<dbReference type="GeneID" id="54470704"/>
<dbReference type="EMBL" id="MU001636">
    <property type="protein sequence ID" value="KAF2482425.1"/>
    <property type="molecule type" value="Genomic_DNA"/>
</dbReference>
<reference evidence="1" key="1">
    <citation type="journal article" date="2020" name="Stud. Mycol.">
        <title>101 Dothideomycetes genomes: a test case for predicting lifestyles and emergence of pathogens.</title>
        <authorList>
            <person name="Haridas S."/>
            <person name="Albert R."/>
            <person name="Binder M."/>
            <person name="Bloem J."/>
            <person name="Labutti K."/>
            <person name="Salamov A."/>
            <person name="Andreopoulos B."/>
            <person name="Baker S."/>
            <person name="Barry K."/>
            <person name="Bills G."/>
            <person name="Bluhm B."/>
            <person name="Cannon C."/>
            <person name="Castanera R."/>
            <person name="Culley D."/>
            <person name="Daum C."/>
            <person name="Ezra D."/>
            <person name="Gonzalez J."/>
            <person name="Henrissat B."/>
            <person name="Kuo A."/>
            <person name="Liang C."/>
            <person name="Lipzen A."/>
            <person name="Lutzoni F."/>
            <person name="Magnuson J."/>
            <person name="Mondo S."/>
            <person name="Nolan M."/>
            <person name="Ohm R."/>
            <person name="Pangilinan J."/>
            <person name="Park H.-J."/>
            <person name="Ramirez L."/>
            <person name="Alfaro M."/>
            <person name="Sun H."/>
            <person name="Tritt A."/>
            <person name="Yoshinaga Y."/>
            <person name="Zwiers L.-H."/>
            <person name="Turgeon B."/>
            <person name="Goodwin S."/>
            <person name="Spatafora J."/>
            <person name="Crous P."/>
            <person name="Grigoriev I."/>
        </authorList>
    </citation>
    <scope>NUCLEOTIDE SEQUENCE</scope>
    <source>
        <strain evidence="1">CBS 113389</strain>
    </source>
</reference>
<evidence type="ECO:0000313" key="1">
    <source>
        <dbReference type="EMBL" id="KAF2482425.1"/>
    </source>
</evidence>
<dbReference type="AlphaFoldDB" id="A0A6A6PR84"/>